<dbReference type="Gene3D" id="1.10.357.10">
    <property type="entry name" value="Tetracycline Repressor, domain 2"/>
    <property type="match status" value="1"/>
</dbReference>
<feature type="DNA-binding region" description="H-T-H motif" evidence="2">
    <location>
        <begin position="38"/>
        <end position="57"/>
    </location>
</feature>
<comment type="caution">
    <text evidence="4">The sequence shown here is derived from an EMBL/GenBank/DDBJ whole genome shotgun (WGS) entry which is preliminary data.</text>
</comment>
<evidence type="ECO:0000313" key="4">
    <source>
        <dbReference type="EMBL" id="MFD1218852.1"/>
    </source>
</evidence>
<keyword evidence="5" id="KW-1185">Reference proteome</keyword>
<dbReference type="Pfam" id="PF00440">
    <property type="entry name" value="TetR_N"/>
    <property type="match status" value="1"/>
</dbReference>
<name>A0ABW3UF48_9BACL</name>
<reference evidence="5" key="1">
    <citation type="journal article" date="2019" name="Int. J. Syst. Evol. Microbiol.">
        <title>The Global Catalogue of Microorganisms (GCM) 10K type strain sequencing project: providing services to taxonomists for standard genome sequencing and annotation.</title>
        <authorList>
            <consortium name="The Broad Institute Genomics Platform"/>
            <consortium name="The Broad Institute Genome Sequencing Center for Infectious Disease"/>
            <person name="Wu L."/>
            <person name="Ma J."/>
        </authorList>
    </citation>
    <scope>NUCLEOTIDE SEQUENCE [LARGE SCALE GENOMIC DNA]</scope>
    <source>
        <strain evidence="5">CCUG 53270</strain>
    </source>
</reference>
<dbReference type="PANTHER" id="PTHR43479">
    <property type="entry name" value="ACREF/ENVCD OPERON REPRESSOR-RELATED"/>
    <property type="match status" value="1"/>
</dbReference>
<proteinExistence type="predicted"/>
<dbReference type="RefSeq" id="WP_345587670.1">
    <property type="nucleotide sequence ID" value="NZ_BAABJG010000012.1"/>
</dbReference>
<dbReference type="EMBL" id="JBHTLU010000006">
    <property type="protein sequence ID" value="MFD1218852.1"/>
    <property type="molecule type" value="Genomic_DNA"/>
</dbReference>
<dbReference type="PRINTS" id="PR00455">
    <property type="entry name" value="HTHTETR"/>
</dbReference>
<dbReference type="InterPro" id="IPR001647">
    <property type="entry name" value="HTH_TetR"/>
</dbReference>
<feature type="domain" description="HTH tetR-type" evidence="3">
    <location>
        <begin position="15"/>
        <end position="75"/>
    </location>
</feature>
<dbReference type="PROSITE" id="PS50977">
    <property type="entry name" value="HTH_TETR_2"/>
    <property type="match status" value="1"/>
</dbReference>
<evidence type="ECO:0000313" key="5">
    <source>
        <dbReference type="Proteomes" id="UP001597180"/>
    </source>
</evidence>
<dbReference type="Proteomes" id="UP001597180">
    <property type="component" value="Unassembled WGS sequence"/>
</dbReference>
<dbReference type="SUPFAM" id="SSF46689">
    <property type="entry name" value="Homeodomain-like"/>
    <property type="match status" value="1"/>
</dbReference>
<sequence length="228" mass="26385">MEEPIRKSRQEIRSEETKSSIREAAGKLFTSRGYDAVTMREIAKEAGCSHTTIYLYYKDKEALLETLVIPPLMTLEQTMLNIINHNEMEALDALKELSRQFLRFSLTHKSMVPVIFNMKAGRVDEVNPQSEVNKHRNQIFAYLSEALNRIIEAEGTEQKTNDARILFYMLYGIVHTYLSNEEPIEELLERIVPILDEGVEMVILGMLKKHKLDEKLSKKRKNKNGRNA</sequence>
<evidence type="ECO:0000256" key="1">
    <source>
        <dbReference type="ARBA" id="ARBA00023125"/>
    </source>
</evidence>
<evidence type="ECO:0000259" key="3">
    <source>
        <dbReference type="PROSITE" id="PS50977"/>
    </source>
</evidence>
<evidence type="ECO:0000256" key="2">
    <source>
        <dbReference type="PROSITE-ProRule" id="PRU00335"/>
    </source>
</evidence>
<organism evidence="4 5">
    <name type="scientific">Paenibacillus vulneris</name>
    <dbReference type="NCBI Taxonomy" id="1133364"/>
    <lineage>
        <taxon>Bacteria</taxon>
        <taxon>Bacillati</taxon>
        <taxon>Bacillota</taxon>
        <taxon>Bacilli</taxon>
        <taxon>Bacillales</taxon>
        <taxon>Paenibacillaceae</taxon>
        <taxon>Paenibacillus</taxon>
    </lineage>
</organism>
<protein>
    <submittedName>
        <fullName evidence="4">TetR/AcrR family transcriptional regulator</fullName>
    </submittedName>
</protein>
<keyword evidence="1 2" id="KW-0238">DNA-binding</keyword>
<dbReference type="PANTHER" id="PTHR43479:SF11">
    <property type="entry name" value="ACREF_ENVCD OPERON REPRESSOR-RELATED"/>
    <property type="match status" value="1"/>
</dbReference>
<dbReference type="InterPro" id="IPR050624">
    <property type="entry name" value="HTH-type_Tx_Regulator"/>
</dbReference>
<gene>
    <name evidence="4" type="ORF">ACFQ4B_01865</name>
</gene>
<dbReference type="InterPro" id="IPR009057">
    <property type="entry name" value="Homeodomain-like_sf"/>
</dbReference>
<accession>A0ABW3UF48</accession>